<dbReference type="InterPro" id="IPR055178">
    <property type="entry name" value="RsdA/BaiN/AoA(So)-like_dom"/>
</dbReference>
<keyword evidence="3" id="KW-0274">FAD</keyword>
<dbReference type="InterPro" id="IPR036188">
    <property type="entry name" value="FAD/NAD-bd_sf"/>
</dbReference>
<evidence type="ECO:0000256" key="1">
    <source>
        <dbReference type="ARBA" id="ARBA00001974"/>
    </source>
</evidence>
<dbReference type="PANTHER" id="PTHR42887">
    <property type="entry name" value="OS12G0638800 PROTEIN"/>
    <property type="match status" value="1"/>
</dbReference>
<name>A0ABW2IKZ7_9PROT</name>
<dbReference type="InterPro" id="IPR004792">
    <property type="entry name" value="BaiN-like"/>
</dbReference>
<comment type="caution">
    <text evidence="6">The sequence shown here is derived from an EMBL/GenBank/DDBJ whole genome shotgun (WGS) entry which is preliminary data.</text>
</comment>
<dbReference type="InterPro" id="IPR057661">
    <property type="entry name" value="RsdA/BaiN/AoA(So)_Rossmann"/>
</dbReference>
<dbReference type="RefSeq" id="WP_382166857.1">
    <property type="nucleotide sequence ID" value="NZ_JBHTBR010000004.1"/>
</dbReference>
<evidence type="ECO:0000313" key="7">
    <source>
        <dbReference type="Proteomes" id="UP001596492"/>
    </source>
</evidence>
<dbReference type="EMBL" id="JBHTBR010000004">
    <property type="protein sequence ID" value="MFC7291619.1"/>
    <property type="molecule type" value="Genomic_DNA"/>
</dbReference>
<keyword evidence="2" id="KW-0285">Flavoprotein</keyword>
<gene>
    <name evidence="6" type="ORF">ACFQS8_08330</name>
</gene>
<dbReference type="InterPro" id="IPR023166">
    <property type="entry name" value="BaiN-like_dom_sf"/>
</dbReference>
<protein>
    <submittedName>
        <fullName evidence="6">TIGR03862 family flavoprotein</fullName>
    </submittedName>
</protein>
<dbReference type="SUPFAM" id="SSF160996">
    <property type="entry name" value="HI0933 insert domain-like"/>
    <property type="match status" value="1"/>
</dbReference>
<dbReference type="PANTHER" id="PTHR42887:SF1">
    <property type="entry name" value="BLR3961 PROTEIN"/>
    <property type="match status" value="1"/>
</dbReference>
<dbReference type="Gene3D" id="3.50.50.60">
    <property type="entry name" value="FAD/NAD(P)-binding domain"/>
    <property type="match status" value="1"/>
</dbReference>
<dbReference type="Proteomes" id="UP001596492">
    <property type="component" value="Unassembled WGS sequence"/>
</dbReference>
<dbReference type="NCBIfam" id="TIGR00275">
    <property type="entry name" value="aminoacetone oxidase family FAD-binding enzyme"/>
    <property type="match status" value="1"/>
</dbReference>
<evidence type="ECO:0000259" key="5">
    <source>
        <dbReference type="Pfam" id="PF22780"/>
    </source>
</evidence>
<feature type="domain" description="RsdA/BaiN/AoA(So)-like Rossmann fold-like" evidence="4">
    <location>
        <begin position="7"/>
        <end position="395"/>
    </location>
</feature>
<feature type="domain" description="RsdA/BaiN/AoA(So)-like insert" evidence="5">
    <location>
        <begin position="194"/>
        <end position="344"/>
    </location>
</feature>
<reference evidence="7" key="1">
    <citation type="journal article" date="2019" name="Int. J. Syst. Evol. Microbiol.">
        <title>The Global Catalogue of Microorganisms (GCM) 10K type strain sequencing project: providing services to taxonomists for standard genome sequencing and annotation.</title>
        <authorList>
            <consortium name="The Broad Institute Genomics Platform"/>
            <consortium name="The Broad Institute Genome Sequencing Center for Infectious Disease"/>
            <person name="Wu L."/>
            <person name="Ma J."/>
        </authorList>
    </citation>
    <scope>NUCLEOTIDE SEQUENCE [LARGE SCALE GENOMIC DNA]</scope>
    <source>
        <strain evidence="7">CCUG 51308</strain>
    </source>
</reference>
<proteinExistence type="predicted"/>
<dbReference type="Pfam" id="PF22780">
    <property type="entry name" value="HI0933_like_1st"/>
    <property type="match status" value="1"/>
</dbReference>
<organism evidence="6 7">
    <name type="scientific">Hirschia litorea</name>
    <dbReference type="NCBI Taxonomy" id="1199156"/>
    <lineage>
        <taxon>Bacteria</taxon>
        <taxon>Pseudomonadati</taxon>
        <taxon>Pseudomonadota</taxon>
        <taxon>Alphaproteobacteria</taxon>
        <taxon>Hyphomonadales</taxon>
        <taxon>Hyphomonadaceae</taxon>
        <taxon>Hirschia</taxon>
    </lineage>
</organism>
<dbReference type="Gene3D" id="2.40.30.10">
    <property type="entry name" value="Translation factors"/>
    <property type="match status" value="1"/>
</dbReference>
<accession>A0ABW2IKZ7</accession>
<dbReference type="SUPFAM" id="SSF51905">
    <property type="entry name" value="FAD/NAD(P)-binding domain"/>
    <property type="match status" value="1"/>
</dbReference>
<evidence type="ECO:0000259" key="4">
    <source>
        <dbReference type="Pfam" id="PF03486"/>
    </source>
</evidence>
<dbReference type="InterPro" id="IPR022460">
    <property type="entry name" value="Flavoprotein_PP4765"/>
</dbReference>
<evidence type="ECO:0000313" key="6">
    <source>
        <dbReference type="EMBL" id="MFC7291619.1"/>
    </source>
</evidence>
<keyword evidence="7" id="KW-1185">Reference proteome</keyword>
<comment type="cofactor">
    <cofactor evidence="1">
        <name>FAD</name>
        <dbReference type="ChEBI" id="CHEBI:57692"/>
    </cofactor>
</comment>
<dbReference type="PRINTS" id="PR00419">
    <property type="entry name" value="ADXRDTASE"/>
</dbReference>
<evidence type="ECO:0000256" key="2">
    <source>
        <dbReference type="ARBA" id="ARBA00022630"/>
    </source>
</evidence>
<evidence type="ECO:0000256" key="3">
    <source>
        <dbReference type="ARBA" id="ARBA00022827"/>
    </source>
</evidence>
<sequence length="410" mass="43977">MNDVSQRVAIIGAGPAGLMAAQVLTQNGVGVDIFDAMPSMGRKFLMAGKSGLNITHAEDTQDFLSRYGENTRLQDMVANFGAQDIIAWMQELGIEPHTGPTGRVFPSMMKSSPLLRAWLVRLQEKGAQLHARHQWQGWNNAGELVFKTPTGVVNLKPAASVFALGGGSWKRLGSDGAWLDKFMEQGVSSAPFAPSNNGFIVDWSDRIRDEFAGHPIKSVQVSVGQQATRGEFVITRKGVESGAIYTVSASLREQLNAYGTATLLLDLLPDISEGVLGEKLQKPRGKLSLSNYLRKVTGLKGVKMALVYEGADKAALNDNDYLVRRLKALPLKVTSAAPLDEAISTIGGVQWSALDDGLMVKEKPGVFCAGEMIDWDAPTGGYLITACMATGRAAGLGVANWLKATSQIEA</sequence>
<dbReference type="Gene3D" id="1.10.8.260">
    <property type="entry name" value="HI0933 insert domain-like"/>
    <property type="match status" value="1"/>
</dbReference>
<dbReference type="NCBIfam" id="TIGR03862">
    <property type="entry name" value="flavo_PP4765"/>
    <property type="match status" value="1"/>
</dbReference>
<dbReference type="Pfam" id="PF03486">
    <property type="entry name" value="HI0933_like"/>
    <property type="match status" value="1"/>
</dbReference>